<gene>
    <name evidence="1" type="ORF">GCM10023169_14360</name>
</gene>
<dbReference type="InterPro" id="IPR011200">
    <property type="entry name" value="UCP012608"/>
</dbReference>
<keyword evidence="2" id="KW-1185">Reference proteome</keyword>
<dbReference type="Pfam" id="PF10094">
    <property type="entry name" value="DUF2332"/>
    <property type="match status" value="2"/>
</dbReference>
<evidence type="ECO:0000313" key="1">
    <source>
        <dbReference type="EMBL" id="GAA4421427.1"/>
    </source>
</evidence>
<dbReference type="EMBL" id="BAABGN010000005">
    <property type="protein sequence ID" value="GAA4421427.1"/>
    <property type="molecule type" value="Genomic_DNA"/>
</dbReference>
<dbReference type="Proteomes" id="UP001500622">
    <property type="component" value="Unassembled WGS sequence"/>
</dbReference>
<accession>A0ABP8L3E4</accession>
<name>A0ABP8L3E4_9MICO</name>
<proteinExistence type="predicted"/>
<organism evidence="1 2">
    <name type="scientific">Georgenia halophila</name>
    <dbReference type="NCBI Taxonomy" id="620889"/>
    <lineage>
        <taxon>Bacteria</taxon>
        <taxon>Bacillati</taxon>
        <taxon>Actinomycetota</taxon>
        <taxon>Actinomycetes</taxon>
        <taxon>Micrococcales</taxon>
        <taxon>Bogoriellaceae</taxon>
        <taxon>Georgenia</taxon>
    </lineage>
</organism>
<evidence type="ECO:0000313" key="2">
    <source>
        <dbReference type="Proteomes" id="UP001500622"/>
    </source>
</evidence>
<protein>
    <submittedName>
        <fullName evidence="1">DUF2332 domain-containing protein</fullName>
    </submittedName>
</protein>
<reference evidence="2" key="1">
    <citation type="journal article" date="2019" name="Int. J. Syst. Evol. Microbiol.">
        <title>The Global Catalogue of Microorganisms (GCM) 10K type strain sequencing project: providing services to taxonomists for standard genome sequencing and annotation.</title>
        <authorList>
            <consortium name="The Broad Institute Genomics Platform"/>
            <consortium name="The Broad Institute Genome Sequencing Center for Infectious Disease"/>
            <person name="Wu L."/>
            <person name="Ma J."/>
        </authorList>
    </citation>
    <scope>NUCLEOTIDE SEQUENCE [LARGE SCALE GENOMIC DNA]</scope>
    <source>
        <strain evidence="2">JCM 17810</strain>
    </source>
</reference>
<sequence>MVSKTADFYRRWAQLEAEGVSPLYYDWALGVAADTAVLEVVEALPPRKRQPNLVFAAARAAGAPSAPYSVLWPWLLEHWGEVREITLTRMTQTNEAGRCAVLLPVLSRLPGPLALIEVGASAGLCLYPDRYSYSYATPSGTTVVDPPGGPSPVRTRCAIDADSVPETVPEVAWRAGIDLNPVDVRNETELNWLETLIWPEHEERRQRLRAAAAVVAADPPRLLKGDLFDVLPALVEEVPAGTQLVIFHSAVLAYLERAQRERFVELVRGIDGVWLSNEGAQVLPRAHDLPEVEKDGHFVLTVDGTPVARTGPHGQAYDALASYPEPL</sequence>
<comment type="caution">
    <text evidence="1">The sequence shown here is derived from an EMBL/GenBank/DDBJ whole genome shotgun (WGS) entry which is preliminary data.</text>
</comment>